<sequence>MLEAIREPSCWDSLAKTKKPIVLYGMGNGADSILDVLEQRGIRAQAVFASDGFVRGHSFRGFPVRSYDEVCREFGEFVILLSFAVHHSGMLDRIRELSSIHELYAPDVPVAGDGLFTREYLAQHEAEFDRAYQLLADEQSRKVFLEVLRFKVSGNPAHLFCCQTDKDEAWQLLNPSTQEDFVDLGAYDGDTIRELLAHTGGCYRRILALEPDEKNFRKLTRNTQGFVNIDLLQVAAWDRPATLLLSKRGGRNSRLAQQGEPVRADALDNLANHPVSLLKLDVEGSEARALDGARQTIRRDRPKLYLCAYHRNEDLFALPLQLESISPGYRIFLRHHPYVPAWETNFYCLP</sequence>
<protein>
    <submittedName>
        <fullName evidence="2">Methyltransferase, FkbM family</fullName>
    </submittedName>
</protein>
<dbReference type="HOGENOM" id="CLU_048284_0_0_9"/>
<dbReference type="Proteomes" id="UP000003340">
    <property type="component" value="Unassembled WGS sequence"/>
</dbReference>
<dbReference type="InterPro" id="IPR052514">
    <property type="entry name" value="SAM-dependent_MTase"/>
</dbReference>
<dbReference type="Gene3D" id="3.40.50.150">
    <property type="entry name" value="Vaccinia Virus protein VP39"/>
    <property type="match status" value="1"/>
</dbReference>
<evidence type="ECO:0000259" key="1">
    <source>
        <dbReference type="Pfam" id="PF05050"/>
    </source>
</evidence>
<keyword evidence="2" id="KW-0489">Methyltransferase</keyword>
<dbReference type="SUPFAM" id="SSF53335">
    <property type="entry name" value="S-adenosyl-L-methionine-dependent methyltransferases"/>
    <property type="match status" value="1"/>
</dbReference>
<accession>C0E9J0</accession>
<dbReference type="eggNOG" id="COG1086">
    <property type="taxonomic scope" value="Bacteria"/>
</dbReference>
<name>C0E9J0_9FIRM</name>
<organism evidence="2 3">
    <name type="scientific">[Clostridium] methylpentosum DSM 5476</name>
    <dbReference type="NCBI Taxonomy" id="537013"/>
    <lineage>
        <taxon>Bacteria</taxon>
        <taxon>Bacillati</taxon>
        <taxon>Bacillota</taxon>
        <taxon>Clostridia</taxon>
        <taxon>Eubacteriales</taxon>
        <taxon>Oscillospiraceae</taxon>
        <taxon>Oscillospiraceae incertae sedis</taxon>
    </lineage>
</organism>
<dbReference type="PANTHER" id="PTHR34203:SF15">
    <property type="entry name" value="SLL1173 PROTEIN"/>
    <property type="match status" value="1"/>
</dbReference>
<dbReference type="PANTHER" id="PTHR34203">
    <property type="entry name" value="METHYLTRANSFERASE, FKBM FAMILY PROTEIN"/>
    <property type="match status" value="1"/>
</dbReference>
<dbReference type="GO" id="GO:0008168">
    <property type="term" value="F:methyltransferase activity"/>
    <property type="evidence" value="ECO:0007669"/>
    <property type="project" value="UniProtKB-KW"/>
</dbReference>
<dbReference type="NCBIfam" id="TIGR01444">
    <property type="entry name" value="fkbM_fam"/>
    <property type="match status" value="1"/>
</dbReference>
<keyword evidence="3" id="KW-1185">Reference proteome</keyword>
<dbReference type="Pfam" id="PF05050">
    <property type="entry name" value="Methyltransf_21"/>
    <property type="match status" value="1"/>
</dbReference>
<proteinExistence type="predicted"/>
<dbReference type="STRING" id="537013.CLOSTMETH_00489"/>
<feature type="domain" description="Methyltransferase FkbM" evidence="1">
    <location>
        <begin position="183"/>
        <end position="313"/>
    </location>
</feature>
<evidence type="ECO:0000313" key="2">
    <source>
        <dbReference type="EMBL" id="EEG31900.1"/>
    </source>
</evidence>
<dbReference type="InterPro" id="IPR029063">
    <property type="entry name" value="SAM-dependent_MTases_sf"/>
</dbReference>
<evidence type="ECO:0000313" key="3">
    <source>
        <dbReference type="Proteomes" id="UP000003340"/>
    </source>
</evidence>
<comment type="caution">
    <text evidence="2">The sequence shown here is derived from an EMBL/GenBank/DDBJ whole genome shotgun (WGS) entry which is preliminary data.</text>
</comment>
<gene>
    <name evidence="2" type="ORF">CLOSTMETH_00489</name>
</gene>
<dbReference type="InterPro" id="IPR006342">
    <property type="entry name" value="FkbM_mtfrase"/>
</dbReference>
<dbReference type="GO" id="GO:0032259">
    <property type="term" value="P:methylation"/>
    <property type="evidence" value="ECO:0007669"/>
    <property type="project" value="UniProtKB-KW"/>
</dbReference>
<reference evidence="2 3" key="1">
    <citation type="submission" date="2009-01" db="EMBL/GenBank/DDBJ databases">
        <authorList>
            <person name="Fulton L."/>
            <person name="Clifton S."/>
            <person name="Fulton B."/>
            <person name="Xu J."/>
            <person name="Minx P."/>
            <person name="Pepin K.H."/>
            <person name="Johnson M."/>
            <person name="Bhonagiri V."/>
            <person name="Nash W.E."/>
            <person name="Mardis E.R."/>
            <person name="Wilson R.K."/>
        </authorList>
    </citation>
    <scope>NUCLEOTIDE SEQUENCE [LARGE SCALE GENOMIC DNA]</scope>
    <source>
        <strain evidence="2 3">DSM 5476</strain>
    </source>
</reference>
<reference evidence="2 3" key="2">
    <citation type="submission" date="2009-02" db="EMBL/GenBank/DDBJ databases">
        <title>Draft genome sequence of Clostridium methylpentosum (DSM 5476).</title>
        <authorList>
            <person name="Sudarsanam P."/>
            <person name="Ley R."/>
            <person name="Guruge J."/>
            <person name="Turnbaugh P.J."/>
            <person name="Mahowald M."/>
            <person name="Liep D."/>
            <person name="Gordon J."/>
        </authorList>
    </citation>
    <scope>NUCLEOTIDE SEQUENCE [LARGE SCALE GENOMIC DNA]</scope>
    <source>
        <strain evidence="2 3">DSM 5476</strain>
    </source>
</reference>
<dbReference type="AlphaFoldDB" id="C0E9J0"/>
<keyword evidence="2" id="KW-0808">Transferase</keyword>
<dbReference type="EMBL" id="ACEC01000020">
    <property type="protein sequence ID" value="EEG31900.1"/>
    <property type="molecule type" value="Genomic_DNA"/>
</dbReference>